<keyword evidence="2" id="KW-1185">Reference proteome</keyword>
<evidence type="ECO:0000313" key="1">
    <source>
        <dbReference type="EMBL" id="AUB82780.1"/>
    </source>
</evidence>
<dbReference type="AlphaFoldDB" id="A0A2K8UB21"/>
<evidence type="ECO:0008006" key="3">
    <source>
        <dbReference type="Google" id="ProtNLM"/>
    </source>
</evidence>
<dbReference type="OrthoDB" id="6192874at2"/>
<name>A0A2K8UB21_9GAMM</name>
<dbReference type="PROSITE" id="PS51257">
    <property type="entry name" value="PROKAR_LIPOPROTEIN"/>
    <property type="match status" value="1"/>
</dbReference>
<protein>
    <recommendedName>
        <fullName evidence="3">DUF3313 domain-containing protein</fullName>
    </recommendedName>
</protein>
<sequence length="250" mass="26474">MPLKTLLTPIALAALLLTGGCATTHGGGHRAAYADFLSQPERLRPAPNASGALVWIDPGAELARYQRFLIEPIQVRLADDAAYKTVDPAELKALADYLQQAITKALGPTYQVVSKPGPGVLKLRIAITDLVPTKPAYSVAALVVPYATVADLASGPVAGRPAGSTAYLGRTGIAGMLIDAQNQQVVAEYADNRVGRKYVVDTSGGLTGAVTTGVGDYVKSYSTWAYARQAFDGWAGDLRRWLDGVHRRPD</sequence>
<dbReference type="EMBL" id="CP020370">
    <property type="protein sequence ID" value="AUB82780.1"/>
    <property type="molecule type" value="Genomic_DNA"/>
</dbReference>
<organism evidence="1 2">
    <name type="scientific">Candidatus Thiodictyon syntrophicum</name>
    <dbReference type="NCBI Taxonomy" id="1166950"/>
    <lineage>
        <taxon>Bacteria</taxon>
        <taxon>Pseudomonadati</taxon>
        <taxon>Pseudomonadota</taxon>
        <taxon>Gammaproteobacteria</taxon>
        <taxon>Chromatiales</taxon>
        <taxon>Chromatiaceae</taxon>
        <taxon>Thiodictyon</taxon>
    </lineage>
</organism>
<dbReference type="KEGG" id="tsy:THSYN_18770"/>
<proteinExistence type="predicted"/>
<dbReference type="RefSeq" id="WP_100920487.1">
    <property type="nucleotide sequence ID" value="NZ_CP020370.1"/>
</dbReference>
<dbReference type="Pfam" id="PF11769">
    <property type="entry name" value="DUF3313"/>
    <property type="match status" value="1"/>
</dbReference>
<evidence type="ECO:0000313" key="2">
    <source>
        <dbReference type="Proteomes" id="UP000232638"/>
    </source>
</evidence>
<reference evidence="1 2" key="1">
    <citation type="submission" date="2017-03" db="EMBL/GenBank/DDBJ databases">
        <title>Complete genome sequence of Candidatus 'Thiodictyon syntrophicum' sp. nov. strain Cad16T, a photolithoautotroph purple sulfur bacterium isolated from an alpine meromictic lake.</title>
        <authorList>
            <person name="Luedin S.M."/>
            <person name="Pothier J.F."/>
            <person name="Danza F."/>
            <person name="Storelli N."/>
            <person name="Wittwer M."/>
            <person name="Tonolla M."/>
        </authorList>
    </citation>
    <scope>NUCLEOTIDE SEQUENCE [LARGE SCALE GENOMIC DNA]</scope>
    <source>
        <strain evidence="1 2">Cad16T</strain>
    </source>
</reference>
<accession>A0A2K8UB21</accession>
<gene>
    <name evidence="1" type="ORF">THSYN_18770</name>
</gene>
<dbReference type="Proteomes" id="UP000232638">
    <property type="component" value="Chromosome"/>
</dbReference>
<dbReference type="InterPro" id="IPR021747">
    <property type="entry name" value="DUF3313"/>
</dbReference>